<dbReference type="EMBL" id="FR799584">
    <property type="protein sequence ID" value="CBZ29678.1"/>
    <property type="molecule type" value="Genomic_DNA"/>
</dbReference>
<feature type="compositionally biased region" description="Polar residues" evidence="2">
    <location>
        <begin position="832"/>
        <end position="841"/>
    </location>
</feature>
<feature type="compositionally biased region" description="Polar residues" evidence="2">
    <location>
        <begin position="287"/>
        <end position="299"/>
    </location>
</feature>
<evidence type="ECO:0000313" key="4">
    <source>
        <dbReference type="Proteomes" id="UP000007259"/>
    </source>
</evidence>
<dbReference type="PhylomeDB" id="E9B362"/>
<feature type="compositionally biased region" description="Polar residues" evidence="2">
    <location>
        <begin position="603"/>
        <end position="619"/>
    </location>
</feature>
<feature type="compositionally biased region" description="Polar residues" evidence="2">
    <location>
        <begin position="51"/>
        <end position="66"/>
    </location>
</feature>
<sequence length="1123" mass="120149">MEAVGTSSSDGVAATGSLERCSDSDPGHAINVLAPSGESDCHSRGAGGQSYAETVNVNPTSSSFRSSPRVEVQETNNAGAFVVAPAAAARASEVLTLELLGGPAGCQSSTREAPAAGPAYAEKAATAAASTERSKEATAPSELSAAANIAPLSSPSREVLSSARASNSAFRDSVAAASGHLLAPPAGAESSGVPLSVLTTAPADPLVGAAAESATSQLHQATTLSHVKGDTAAGLQTAAAGDVADQSPIAKRPAAKAEGSPRPLTRAASLSAARVRRQGVGREHHSSPATPSKQTSKGRSATPECAAALLRCILGTATPADRAAADARKGGAVSTAPLPISTLDLPVGLLLLYCAAEEMCATLEGGATPSASSVSTYSLLYILEQISDFRRRDHRQAALKQASELERAKCEELYEAAEKKRALAEAQRAAHAQAVEQEELGACTFRPALSKVARRMEAKGAKHFMEKCMAWKVEADRRLRQRCNHLAEMEAEQRAAAAAQSGMLTPGKAVTEGSRRLLAQPSVQERLKSRPCLWEVKRASESPQEGGVGVFVPTHVLTDTATSSPRLLGAPITSSTAEEQEAVLRELRRPGTEAEPSGDLPQQLPQNTSTSRVSKNSGDTVKGFLSRVEQDAERREQTVAKLQARYHNPDTELFEGGTERPFFRPNAMPMGWEDGHRVSYDDLPKAKQKDFRAELRRAGLDFVLTHYLRERRREKQQNVTGSGRGSSVAPQGDGPGVAEGNTAPWHSTSSQSPGHAMTVAHQARFMASLEAALARKQKNWERLRAQATAEETFHPQISKRSARMALHKTGGTPIYERSTKLKRRDSAEGAQSEKSQGQPSSPVHRDRPLPEVAQFFLDRSGKWMESRERRLQHLAEMEEERRRAECTFTPNRYFGDAYERAEVSLGMEVSRTGASSHTDSLVTPDAAGSDAEGYRDISQSRVPLQDLMASAADVRVMNELELLRSSAAYRDERFVQAVCERSGLTDTRRAMANLSLQSAPRLTRSRKDAWEASRPPHQSSATLFQSPLSPIPQRSNRPSASPYALPRRDTLTPFSSFHDSAPKSGPTLTQNESAQTPMPRSVAGDVTAARSGARDFALSFPPVEDPWAALDAQTDAILKRHGR</sequence>
<feature type="compositionally biased region" description="Low complexity" evidence="2">
    <location>
        <begin position="110"/>
        <end position="131"/>
    </location>
</feature>
<name>E9B362_LEIMU</name>
<feature type="region of interest" description="Disordered" evidence="2">
    <location>
        <begin position="915"/>
        <end position="934"/>
    </location>
</feature>
<dbReference type="OrthoDB" id="266480at2759"/>
<dbReference type="RefSeq" id="XP_003878130.1">
    <property type="nucleotide sequence ID" value="XM_003878081.1"/>
</dbReference>
<dbReference type="KEGG" id="lmi:LMXM_31_2830"/>
<feature type="compositionally biased region" description="Polar residues" evidence="2">
    <location>
        <begin position="1066"/>
        <end position="1078"/>
    </location>
</feature>
<proteinExistence type="predicted"/>
<protein>
    <submittedName>
        <fullName evidence="3">Uncharacterized protein</fullName>
    </submittedName>
</protein>
<feature type="region of interest" description="Disordered" evidence="2">
    <location>
        <begin position="713"/>
        <end position="756"/>
    </location>
</feature>
<feature type="region of interest" description="Disordered" evidence="2">
    <location>
        <begin position="1"/>
        <end position="71"/>
    </location>
</feature>
<dbReference type="VEuPathDB" id="TriTrypDB:LmxM.31.2830"/>
<feature type="region of interest" description="Disordered" evidence="2">
    <location>
        <begin position="995"/>
        <end position="1089"/>
    </location>
</feature>
<dbReference type="AlphaFoldDB" id="E9B362"/>
<organism evidence="3 4">
    <name type="scientific">Leishmania mexicana (strain MHOM/GT/2001/U1103)</name>
    <dbReference type="NCBI Taxonomy" id="929439"/>
    <lineage>
        <taxon>Eukaryota</taxon>
        <taxon>Discoba</taxon>
        <taxon>Euglenozoa</taxon>
        <taxon>Kinetoplastea</taxon>
        <taxon>Metakinetoplastina</taxon>
        <taxon>Trypanosomatida</taxon>
        <taxon>Trypanosomatidae</taxon>
        <taxon>Leishmaniinae</taxon>
        <taxon>Leishmania</taxon>
    </lineage>
</organism>
<feature type="coiled-coil region" evidence="1">
    <location>
        <begin position="400"/>
        <end position="434"/>
    </location>
</feature>
<gene>
    <name evidence="3" type="ORF">LMXM_31_2830</name>
</gene>
<keyword evidence="1" id="KW-0175">Coiled coil</keyword>
<feature type="region of interest" description="Disordered" evidence="2">
    <location>
        <begin position="102"/>
        <end position="165"/>
    </location>
</feature>
<feature type="compositionally biased region" description="Polar residues" evidence="2">
    <location>
        <begin position="744"/>
        <end position="753"/>
    </location>
</feature>
<feature type="compositionally biased region" description="Polar residues" evidence="2">
    <location>
        <begin position="1"/>
        <end position="10"/>
    </location>
</feature>
<keyword evidence="4" id="KW-1185">Reference proteome</keyword>
<reference evidence="3 4" key="1">
    <citation type="journal article" date="2011" name="Genome Res.">
        <title>Chromosome and gene copy number variation allow major structural change between species and strains of Leishmania.</title>
        <authorList>
            <person name="Rogers M.B."/>
            <person name="Hilley J.D."/>
            <person name="Dickens N.J."/>
            <person name="Wilkes J."/>
            <person name="Bates P.A."/>
            <person name="Depledge D.P."/>
            <person name="Harris D."/>
            <person name="Her Y."/>
            <person name="Herzyk P."/>
            <person name="Imamura H."/>
            <person name="Otto T.D."/>
            <person name="Sanders M."/>
            <person name="Seeger K."/>
            <person name="Dujardin J.C."/>
            <person name="Berriman M."/>
            <person name="Smith D.F."/>
            <person name="Hertz-Fowler C."/>
            <person name="Mottram J.C."/>
        </authorList>
    </citation>
    <scope>NUCLEOTIDE SEQUENCE [LARGE SCALE GENOMIC DNA]</scope>
    <source>
        <strain evidence="3 4">MHOM/GT/2001/U1103</strain>
    </source>
</reference>
<dbReference type="OMA" id="SGKWMES"/>
<dbReference type="GeneID" id="13453723"/>
<evidence type="ECO:0000313" key="3">
    <source>
        <dbReference type="EMBL" id="CBZ29678.1"/>
    </source>
</evidence>
<feature type="region of interest" description="Disordered" evidence="2">
    <location>
        <begin position="804"/>
        <end position="849"/>
    </location>
</feature>
<evidence type="ECO:0000256" key="2">
    <source>
        <dbReference type="SAM" id="MobiDB-lite"/>
    </source>
</evidence>
<feature type="compositionally biased region" description="Basic and acidic residues" evidence="2">
    <location>
        <begin position="582"/>
        <end position="592"/>
    </location>
</feature>
<evidence type="ECO:0000256" key="1">
    <source>
        <dbReference type="SAM" id="Coils"/>
    </source>
</evidence>
<feature type="compositionally biased region" description="Polar residues" evidence="2">
    <location>
        <begin position="1016"/>
        <end position="1039"/>
    </location>
</feature>
<feature type="region of interest" description="Disordered" evidence="2">
    <location>
        <begin position="562"/>
        <end position="621"/>
    </location>
</feature>
<dbReference type="Proteomes" id="UP000007259">
    <property type="component" value="Chromosome 31"/>
</dbReference>
<feature type="region of interest" description="Disordered" evidence="2">
    <location>
        <begin position="238"/>
        <end position="300"/>
    </location>
</feature>
<accession>E9B362</accession>